<name>A0AAW2XC81_9LAMI</name>
<evidence type="ECO:0000256" key="2">
    <source>
        <dbReference type="SAM" id="Phobius"/>
    </source>
</evidence>
<dbReference type="PANTHER" id="PTHR36030:SF1">
    <property type="entry name" value="CALMODULIN-BINDING DOMAIN-CONTAINING PROTEIN"/>
    <property type="match status" value="1"/>
</dbReference>
<comment type="caution">
    <text evidence="3">The sequence shown here is derived from an EMBL/GenBank/DDBJ whole genome shotgun (WGS) entry which is preliminary data.</text>
</comment>
<evidence type="ECO:0000313" key="3">
    <source>
        <dbReference type="EMBL" id="KAL0450809.1"/>
    </source>
</evidence>
<feature type="compositionally biased region" description="Basic residues" evidence="1">
    <location>
        <begin position="1"/>
        <end position="13"/>
    </location>
</feature>
<organism evidence="3">
    <name type="scientific">Sesamum latifolium</name>
    <dbReference type="NCBI Taxonomy" id="2727402"/>
    <lineage>
        <taxon>Eukaryota</taxon>
        <taxon>Viridiplantae</taxon>
        <taxon>Streptophyta</taxon>
        <taxon>Embryophyta</taxon>
        <taxon>Tracheophyta</taxon>
        <taxon>Spermatophyta</taxon>
        <taxon>Magnoliopsida</taxon>
        <taxon>eudicotyledons</taxon>
        <taxon>Gunneridae</taxon>
        <taxon>Pentapetalae</taxon>
        <taxon>asterids</taxon>
        <taxon>lamiids</taxon>
        <taxon>Lamiales</taxon>
        <taxon>Pedaliaceae</taxon>
        <taxon>Sesamum</taxon>
    </lineage>
</organism>
<dbReference type="AlphaFoldDB" id="A0AAW2XC81"/>
<feature type="compositionally biased region" description="Polar residues" evidence="1">
    <location>
        <begin position="47"/>
        <end position="61"/>
    </location>
</feature>
<dbReference type="PANTHER" id="PTHR36030">
    <property type="entry name" value="CALMODULIN-BINDING DOMAIN-CONTAINING PROTEIN"/>
    <property type="match status" value="1"/>
</dbReference>
<keyword evidence="2" id="KW-0812">Transmembrane</keyword>
<dbReference type="EMBL" id="JACGWN010000005">
    <property type="protein sequence ID" value="KAL0450809.1"/>
    <property type="molecule type" value="Genomic_DNA"/>
</dbReference>
<accession>A0AAW2XC81</accession>
<evidence type="ECO:0000256" key="1">
    <source>
        <dbReference type="SAM" id="MobiDB-lite"/>
    </source>
</evidence>
<keyword evidence="2" id="KW-1133">Transmembrane helix</keyword>
<protein>
    <submittedName>
        <fullName evidence="3">Uncharacterized protein</fullName>
    </submittedName>
</protein>
<proteinExistence type="predicted"/>
<sequence length="345" mass="37772">MESNRSKRSRSFSKSKLVMSLYRATKPSSAPLQQQHPYSTKPPKPTHANSSPASLEFLSNQPIKPKAPPAASPTAGSPVGFLIVKQEQVFPQQTPKLAFVVTERKPDSYRKLENFYGGVAEDDGVDDKAAKYISSVRERRKKIETENERTRSADKSAVRALFHDHSHPPFAAAAYFLPQHLFIVFSAVFFLVSAAPDFPGSFWVAFYWISIALMLFGSVTFVIGLILMPLVITLVLMFYVVGIVSNLSEIGRDILWPSPDSIKFEPDVNSNGNKEDGDYSSEDDGVDEYGEAARLHVGELYGLLFPGSWKSSPGDSTTNNITAISTGAKSAISPAILTTQLSGVC</sequence>
<keyword evidence="2" id="KW-0472">Membrane</keyword>
<feature type="transmembrane region" description="Helical" evidence="2">
    <location>
        <begin position="207"/>
        <end position="240"/>
    </location>
</feature>
<feature type="region of interest" description="Disordered" evidence="1">
    <location>
        <begin position="1"/>
        <end position="75"/>
    </location>
</feature>
<feature type="transmembrane region" description="Helical" evidence="2">
    <location>
        <begin position="172"/>
        <end position="195"/>
    </location>
</feature>
<reference evidence="3" key="1">
    <citation type="submission" date="2020-06" db="EMBL/GenBank/DDBJ databases">
        <authorList>
            <person name="Li T."/>
            <person name="Hu X."/>
            <person name="Zhang T."/>
            <person name="Song X."/>
            <person name="Zhang H."/>
            <person name="Dai N."/>
            <person name="Sheng W."/>
            <person name="Hou X."/>
            <person name="Wei L."/>
        </authorList>
    </citation>
    <scope>NUCLEOTIDE SEQUENCE</scope>
    <source>
        <strain evidence="3">KEN1</strain>
        <tissue evidence="3">Leaf</tissue>
    </source>
</reference>
<gene>
    <name evidence="3" type="ORF">Slati_1637300</name>
</gene>
<feature type="compositionally biased region" description="Polar residues" evidence="1">
    <location>
        <begin position="26"/>
        <end position="38"/>
    </location>
</feature>
<reference evidence="3" key="2">
    <citation type="journal article" date="2024" name="Plant">
        <title>Genomic evolution and insights into agronomic trait innovations of Sesamum species.</title>
        <authorList>
            <person name="Miao H."/>
            <person name="Wang L."/>
            <person name="Qu L."/>
            <person name="Liu H."/>
            <person name="Sun Y."/>
            <person name="Le M."/>
            <person name="Wang Q."/>
            <person name="Wei S."/>
            <person name="Zheng Y."/>
            <person name="Lin W."/>
            <person name="Duan Y."/>
            <person name="Cao H."/>
            <person name="Xiong S."/>
            <person name="Wang X."/>
            <person name="Wei L."/>
            <person name="Li C."/>
            <person name="Ma Q."/>
            <person name="Ju M."/>
            <person name="Zhao R."/>
            <person name="Li G."/>
            <person name="Mu C."/>
            <person name="Tian Q."/>
            <person name="Mei H."/>
            <person name="Zhang T."/>
            <person name="Gao T."/>
            <person name="Zhang H."/>
        </authorList>
    </citation>
    <scope>NUCLEOTIDE SEQUENCE</scope>
    <source>
        <strain evidence="3">KEN1</strain>
    </source>
</reference>